<reference evidence="1" key="1">
    <citation type="journal article" date="2020" name="Stud. Mycol.">
        <title>101 Dothideomycetes genomes: a test case for predicting lifestyles and emergence of pathogens.</title>
        <authorList>
            <person name="Haridas S."/>
            <person name="Albert R."/>
            <person name="Binder M."/>
            <person name="Bloem J."/>
            <person name="Labutti K."/>
            <person name="Salamov A."/>
            <person name="Andreopoulos B."/>
            <person name="Baker S."/>
            <person name="Barry K."/>
            <person name="Bills G."/>
            <person name="Bluhm B."/>
            <person name="Cannon C."/>
            <person name="Castanera R."/>
            <person name="Culley D."/>
            <person name="Daum C."/>
            <person name="Ezra D."/>
            <person name="Gonzalez J."/>
            <person name="Henrissat B."/>
            <person name="Kuo A."/>
            <person name="Liang C."/>
            <person name="Lipzen A."/>
            <person name="Lutzoni F."/>
            <person name="Magnuson J."/>
            <person name="Mondo S."/>
            <person name="Nolan M."/>
            <person name="Ohm R."/>
            <person name="Pangilinan J."/>
            <person name="Park H.-J."/>
            <person name="Ramirez L."/>
            <person name="Alfaro M."/>
            <person name="Sun H."/>
            <person name="Tritt A."/>
            <person name="Yoshinaga Y."/>
            <person name="Zwiers L.-H."/>
            <person name="Turgeon B."/>
            <person name="Goodwin S."/>
            <person name="Spatafora J."/>
            <person name="Crous P."/>
            <person name="Grigoriev I."/>
        </authorList>
    </citation>
    <scope>NUCLEOTIDE SEQUENCE</scope>
    <source>
        <strain evidence="1">CBS 109.77</strain>
    </source>
</reference>
<name>A0A6A6WPY0_9PLEO</name>
<evidence type="ECO:0000313" key="2">
    <source>
        <dbReference type="Proteomes" id="UP000799757"/>
    </source>
</evidence>
<dbReference type="EMBL" id="MU002589">
    <property type="protein sequence ID" value="KAF2785974.1"/>
    <property type="molecule type" value="Genomic_DNA"/>
</dbReference>
<dbReference type="AlphaFoldDB" id="A0A6A6WPY0"/>
<keyword evidence="2" id="KW-1185">Reference proteome</keyword>
<sequence>MLGLITGANKLFGCWGWGWSWSWSWSWARRDERCGEIREGVLVQRNNGEGWLGEGRNGAWRRVTWSLRLSIASFAGAEREGHSWRITSAFSSIWVFLLFLPCRRFFSPQSCPGAGASPEVRNWTDLMDPFSFSISWRGGFPSVALVFLSFL</sequence>
<accession>A0A6A6WPY0</accession>
<dbReference type="Proteomes" id="UP000799757">
    <property type="component" value="Unassembled WGS sequence"/>
</dbReference>
<protein>
    <submittedName>
        <fullName evidence="1">Uncharacterized protein</fullName>
    </submittedName>
</protein>
<gene>
    <name evidence="1" type="ORF">K505DRAFT_156718</name>
</gene>
<evidence type="ECO:0000313" key="1">
    <source>
        <dbReference type="EMBL" id="KAF2785974.1"/>
    </source>
</evidence>
<organism evidence="1 2">
    <name type="scientific">Melanomma pulvis-pyrius CBS 109.77</name>
    <dbReference type="NCBI Taxonomy" id="1314802"/>
    <lineage>
        <taxon>Eukaryota</taxon>
        <taxon>Fungi</taxon>
        <taxon>Dikarya</taxon>
        <taxon>Ascomycota</taxon>
        <taxon>Pezizomycotina</taxon>
        <taxon>Dothideomycetes</taxon>
        <taxon>Pleosporomycetidae</taxon>
        <taxon>Pleosporales</taxon>
        <taxon>Melanommataceae</taxon>
        <taxon>Melanomma</taxon>
    </lineage>
</organism>
<proteinExistence type="predicted"/>